<evidence type="ECO:0000313" key="3">
    <source>
        <dbReference type="Proteomes" id="UP000332933"/>
    </source>
</evidence>
<reference evidence="2 3" key="1">
    <citation type="submission" date="2019-03" db="EMBL/GenBank/DDBJ databases">
        <authorList>
            <person name="Gaulin E."/>
            <person name="Dumas B."/>
        </authorList>
    </citation>
    <scope>NUCLEOTIDE SEQUENCE [LARGE SCALE GENOMIC DNA]</scope>
    <source>
        <strain evidence="2">CBS 568.67</strain>
    </source>
</reference>
<gene>
    <name evidence="2" type="primary">Aste57867_3830</name>
    <name evidence="1" type="ORF">As57867_003819</name>
    <name evidence="2" type="ORF">ASTE57867_3830</name>
</gene>
<proteinExistence type="predicted"/>
<organism evidence="2 3">
    <name type="scientific">Aphanomyces stellatus</name>
    <dbReference type="NCBI Taxonomy" id="120398"/>
    <lineage>
        <taxon>Eukaryota</taxon>
        <taxon>Sar</taxon>
        <taxon>Stramenopiles</taxon>
        <taxon>Oomycota</taxon>
        <taxon>Saprolegniomycetes</taxon>
        <taxon>Saprolegniales</taxon>
        <taxon>Verrucalvaceae</taxon>
        <taxon>Aphanomyces</taxon>
    </lineage>
</organism>
<dbReference type="EMBL" id="CAADRA010000764">
    <property type="protein sequence ID" value="VFT80978.1"/>
    <property type="molecule type" value="Genomic_DNA"/>
</dbReference>
<protein>
    <submittedName>
        <fullName evidence="2">Aste57867_3830 protein</fullName>
    </submittedName>
</protein>
<dbReference type="EMBL" id="VJMH01000764">
    <property type="protein sequence ID" value="KAF0714522.1"/>
    <property type="molecule type" value="Genomic_DNA"/>
</dbReference>
<keyword evidence="3" id="KW-1185">Reference proteome</keyword>
<dbReference type="OrthoDB" id="10532830at2759"/>
<sequence>MGYIPGRVNADMRLTPPLVLANASGMTMLTMYRFAARAFCTGCTPVVELGLDTCTIAYSFNDTTKLLDIESSHAIYGQTHALGILFERGWSPVLSLYVRLVCVLLVVAIHAVSQRTVQWPDTNTKTWRRWLVNLVSPSQYLQPCRAFELSDICFNSDVYVLLY</sequence>
<name>A0A485KAE5_9STRA</name>
<accession>A0A485KAE5</accession>
<evidence type="ECO:0000313" key="2">
    <source>
        <dbReference type="EMBL" id="VFT80978.1"/>
    </source>
</evidence>
<dbReference type="AlphaFoldDB" id="A0A485KAE5"/>
<evidence type="ECO:0000313" key="1">
    <source>
        <dbReference type="EMBL" id="KAF0714522.1"/>
    </source>
</evidence>
<reference evidence="1" key="2">
    <citation type="submission" date="2019-06" db="EMBL/GenBank/DDBJ databases">
        <title>Genomics analysis of Aphanomyces spp. identifies a new class of oomycete effector associated with host adaptation.</title>
        <authorList>
            <person name="Gaulin E."/>
        </authorList>
    </citation>
    <scope>NUCLEOTIDE SEQUENCE</scope>
    <source>
        <strain evidence="1">CBS 578.67</strain>
    </source>
</reference>
<dbReference type="Proteomes" id="UP000332933">
    <property type="component" value="Unassembled WGS sequence"/>
</dbReference>